<dbReference type="InterPro" id="IPR020846">
    <property type="entry name" value="MFS_dom"/>
</dbReference>
<feature type="transmembrane region" description="Helical" evidence="4">
    <location>
        <begin position="7"/>
        <end position="27"/>
    </location>
</feature>
<dbReference type="EMBL" id="BASZ01000001">
    <property type="protein sequence ID" value="GAD47761.1"/>
    <property type="molecule type" value="Genomic_DNA"/>
</dbReference>
<evidence type="ECO:0000313" key="6">
    <source>
        <dbReference type="EMBL" id="GAD47761.1"/>
    </source>
</evidence>
<feature type="transmembrane region" description="Helical" evidence="4">
    <location>
        <begin position="202"/>
        <end position="226"/>
    </location>
</feature>
<evidence type="ECO:0000256" key="3">
    <source>
        <dbReference type="ARBA" id="ARBA00023136"/>
    </source>
</evidence>
<feature type="transmembrane region" description="Helical" evidence="4">
    <location>
        <begin position="64"/>
        <end position="83"/>
    </location>
</feature>
<keyword evidence="1 4" id="KW-0812">Transmembrane</keyword>
<dbReference type="Proteomes" id="UP000016568">
    <property type="component" value="Unassembled WGS sequence"/>
</dbReference>
<dbReference type="PANTHER" id="PTHR11360">
    <property type="entry name" value="MONOCARBOXYLATE TRANSPORTER"/>
    <property type="match status" value="1"/>
</dbReference>
<sequence length="385" mass="39881">MLIRGFLSQNVAIGCSYGTFGISMIGLQERYSAGRGAVSLGFSLVILAMGLLGPLISRAVERFGFRRTMMIGTTLAGCGYALLATSSNIVAFFVAFGLLIGPGVAMAGTLPVGLLAGGWFPEWRGRAVGLATMPMLLSMMPMLGVAVIEQVRLPGFYAGIAVLHFLMLGVILGIRGAPRSDAVGNPGAQHRADRTGIVSRPIFWLLVLSGGLLNSISITGVTNIVSLLIETGTSPGRAALMASAMGVASMCGTLSIGWLCDHMGGGRALALAAVGLALSWLTLSYVPGFMLTLVALILIGLCGAGTFPAVTVISTRLFGLAHLGKALGLFGLFTVPLTFLLPPLAGWLHDATGGYPAVIACIVAGCGLVAVNFYLVGRIERRQPR</sequence>
<feature type="transmembrane region" description="Helical" evidence="4">
    <location>
        <begin position="127"/>
        <end position="148"/>
    </location>
</feature>
<organism evidence="6 7">
    <name type="scientific">Caenibius tardaugens NBRC 16725</name>
    <dbReference type="NCBI Taxonomy" id="1219035"/>
    <lineage>
        <taxon>Bacteria</taxon>
        <taxon>Pseudomonadati</taxon>
        <taxon>Pseudomonadota</taxon>
        <taxon>Alphaproteobacteria</taxon>
        <taxon>Sphingomonadales</taxon>
        <taxon>Erythrobacteraceae</taxon>
        <taxon>Caenibius</taxon>
    </lineage>
</organism>
<feature type="transmembrane region" description="Helical" evidence="4">
    <location>
        <begin position="289"/>
        <end position="314"/>
    </location>
</feature>
<evidence type="ECO:0000259" key="5">
    <source>
        <dbReference type="PROSITE" id="PS50850"/>
    </source>
</evidence>
<proteinExistence type="predicted"/>
<dbReference type="Gene3D" id="1.20.1250.20">
    <property type="entry name" value="MFS general substrate transporter like domains"/>
    <property type="match status" value="1"/>
</dbReference>
<dbReference type="GO" id="GO:0022857">
    <property type="term" value="F:transmembrane transporter activity"/>
    <property type="evidence" value="ECO:0007669"/>
    <property type="project" value="InterPro"/>
</dbReference>
<comment type="caution">
    <text evidence="6">The sequence shown here is derived from an EMBL/GenBank/DDBJ whole genome shotgun (WGS) entry which is preliminary data.</text>
</comment>
<evidence type="ECO:0000256" key="4">
    <source>
        <dbReference type="SAM" id="Phobius"/>
    </source>
</evidence>
<name>U2Y404_9SPHN</name>
<dbReference type="PROSITE" id="PS51257">
    <property type="entry name" value="PROKAR_LIPOPROTEIN"/>
    <property type="match status" value="1"/>
</dbReference>
<protein>
    <submittedName>
        <fullName evidence="6">Putative major facilitator superfamily transporter</fullName>
    </submittedName>
</protein>
<reference evidence="6 7" key="1">
    <citation type="submission" date="2013-09" db="EMBL/GenBank/DDBJ databases">
        <title>Whole genome shotgun sequence of Novosphingobium tardaugens NBRC 16725.</title>
        <authorList>
            <person name="Isaki S."/>
            <person name="Hosoyama A."/>
            <person name="Tsuchikane K."/>
            <person name="Katsumata H."/>
            <person name="Ando Y."/>
            <person name="Yamazaki S."/>
            <person name="Fujita N."/>
        </authorList>
    </citation>
    <scope>NUCLEOTIDE SEQUENCE [LARGE SCALE GENOMIC DNA]</scope>
    <source>
        <strain evidence="6 7">NBRC 16725</strain>
    </source>
</reference>
<accession>U2Y404</accession>
<evidence type="ECO:0000256" key="1">
    <source>
        <dbReference type="ARBA" id="ARBA00022692"/>
    </source>
</evidence>
<feature type="transmembrane region" description="Helical" evidence="4">
    <location>
        <begin position="326"/>
        <end position="348"/>
    </location>
</feature>
<dbReference type="eggNOG" id="COG2807">
    <property type="taxonomic scope" value="Bacteria"/>
</dbReference>
<dbReference type="InterPro" id="IPR011701">
    <property type="entry name" value="MFS"/>
</dbReference>
<evidence type="ECO:0000256" key="2">
    <source>
        <dbReference type="ARBA" id="ARBA00022989"/>
    </source>
</evidence>
<feature type="transmembrane region" description="Helical" evidence="4">
    <location>
        <begin position="33"/>
        <end position="52"/>
    </location>
</feature>
<feature type="domain" description="Major facilitator superfamily (MFS) profile" evidence="5">
    <location>
        <begin position="1"/>
        <end position="382"/>
    </location>
</feature>
<feature type="transmembrane region" description="Helical" evidence="4">
    <location>
        <begin position="354"/>
        <end position="376"/>
    </location>
</feature>
<evidence type="ECO:0000313" key="7">
    <source>
        <dbReference type="Proteomes" id="UP000016568"/>
    </source>
</evidence>
<dbReference type="Pfam" id="PF07690">
    <property type="entry name" value="MFS_1"/>
    <property type="match status" value="1"/>
</dbReference>
<dbReference type="PROSITE" id="PS50850">
    <property type="entry name" value="MFS"/>
    <property type="match status" value="1"/>
</dbReference>
<dbReference type="InterPro" id="IPR036259">
    <property type="entry name" value="MFS_trans_sf"/>
</dbReference>
<dbReference type="SUPFAM" id="SSF103473">
    <property type="entry name" value="MFS general substrate transporter"/>
    <property type="match status" value="1"/>
</dbReference>
<feature type="transmembrane region" description="Helical" evidence="4">
    <location>
        <begin position="154"/>
        <end position="174"/>
    </location>
</feature>
<gene>
    <name evidence="6" type="ORF">NT2_01_05350</name>
</gene>
<feature type="transmembrane region" description="Helical" evidence="4">
    <location>
        <begin position="266"/>
        <end position="283"/>
    </location>
</feature>
<keyword evidence="7" id="KW-1185">Reference proteome</keyword>
<keyword evidence="3 4" id="KW-0472">Membrane</keyword>
<dbReference type="AlphaFoldDB" id="U2Y404"/>
<dbReference type="InterPro" id="IPR050327">
    <property type="entry name" value="Proton-linked_MCT"/>
</dbReference>
<dbReference type="PANTHER" id="PTHR11360:SF284">
    <property type="entry name" value="EG:103B4.3 PROTEIN-RELATED"/>
    <property type="match status" value="1"/>
</dbReference>
<feature type="transmembrane region" description="Helical" evidence="4">
    <location>
        <begin position="89"/>
        <end position="115"/>
    </location>
</feature>
<feature type="transmembrane region" description="Helical" evidence="4">
    <location>
        <begin position="238"/>
        <end position="259"/>
    </location>
</feature>
<keyword evidence="2 4" id="KW-1133">Transmembrane helix</keyword>